<dbReference type="Pfam" id="PF11739">
    <property type="entry name" value="YdbH-like"/>
    <property type="match status" value="1"/>
</dbReference>
<accession>A0ABS3TR36</accession>
<name>A0ABS3TR36_9PSED</name>
<dbReference type="EMBL" id="JAELYA010000004">
    <property type="protein sequence ID" value="MBO3276141.1"/>
    <property type="molecule type" value="Genomic_DNA"/>
</dbReference>
<reference evidence="1 2" key="1">
    <citation type="submission" date="2020-12" db="EMBL/GenBank/DDBJ databases">
        <title>Pseudomonas schmalbachii sp. nov. isolated from millipede gut.</title>
        <authorList>
            <person name="Shelomi M."/>
        </authorList>
    </citation>
    <scope>NUCLEOTIDE SEQUENCE [LARGE SCALE GENOMIC DNA]</scope>
    <source>
        <strain evidence="1 2">Milli4</strain>
    </source>
</reference>
<evidence type="ECO:0000313" key="1">
    <source>
        <dbReference type="EMBL" id="MBO3276141.1"/>
    </source>
</evidence>
<dbReference type="InterPro" id="IPR021730">
    <property type="entry name" value="YdbH"/>
</dbReference>
<protein>
    <submittedName>
        <fullName evidence="1">YdbH domain-containing protein</fullName>
    </submittedName>
</protein>
<gene>
    <name evidence="1" type="ORF">JFY56_12970</name>
</gene>
<dbReference type="Proteomes" id="UP000669060">
    <property type="component" value="Unassembled WGS sequence"/>
</dbReference>
<sequence length="768" mass="83212">MLSRRTRALLLVVLVLSLAVIGSVLAARQLLASQGIRVLDWGGPGISTDGIGLGHLHLLREDSAGNRLQLRGEGLRLGWPSHAEGVWRLRQLRSESLALDWQPAASAAATSEPAFGLPPPRQLAEWLVLLPDILDIRDLSLDLPCASDRCVLDGAVHGSREAGVATLGAQLQKADQRLLLQGSLSSGAAGVQVAATARLAEPLVLPGYGRLQGDLRLAADGVADGWRPRTLDADLQLGELQGGWLQAVPADLRPQQLSLRLWLPEGEQAPSTLPPVRFDLRASGPASGSFAGELGVLGLEPWSVELRDARLQAQAARLAWAELRASGASIDLRLMGSLGREAAHLQFAEAAQLRLDMLVMPDKTELRQLRGDLSTARLNIGYAVGQPVSFSLDSPLRLQAGSLRQANLQPLGWSFTGKLAATGQEQRLQGRLENTGGLAADIDMNRKDRGDLRLAARFQEIFFRAGNPLAKTLRDWPALLSLNNGRLKATADWRLPAGNAPQELVLGLEARGLEGIHDRSEFQGLDGQADLRLRGDQLSADLPKLEVRQLNPGVQLGPLQFRGRYQATRAAPLGGRLDWQQAQLMLFGGRVWLAPAGVELAKAEQDMTLHLDGVRLEEILRAYPAEGLSGTGVLDGELPMRVDRGGVRISGGTIAAREPGVLQFRSEKIRALGRSNPGMQLVASMLDDFRYDHLSSRVDYDEAGRLVLALTLRGRNPAVEQGRPVNLNVNLEENLPALLTSLQLSDRVSETIRRRVQERLRQDKPATP</sequence>
<comment type="caution">
    <text evidence="1">The sequence shown here is derived from an EMBL/GenBank/DDBJ whole genome shotgun (WGS) entry which is preliminary data.</text>
</comment>
<keyword evidence="2" id="KW-1185">Reference proteome</keyword>
<evidence type="ECO:0000313" key="2">
    <source>
        <dbReference type="Proteomes" id="UP000669060"/>
    </source>
</evidence>
<dbReference type="RefSeq" id="WP_208314162.1">
    <property type="nucleotide sequence ID" value="NZ_JAELYA010000004.1"/>
</dbReference>
<organism evidence="1 2">
    <name type="scientific">Pseudomonas schmalbachii</name>
    <dbReference type="NCBI Taxonomy" id="2816993"/>
    <lineage>
        <taxon>Bacteria</taxon>
        <taxon>Pseudomonadati</taxon>
        <taxon>Pseudomonadota</taxon>
        <taxon>Gammaproteobacteria</taxon>
        <taxon>Pseudomonadales</taxon>
        <taxon>Pseudomonadaceae</taxon>
        <taxon>Pseudomonas</taxon>
    </lineage>
</organism>
<proteinExistence type="predicted"/>